<evidence type="ECO:0008006" key="3">
    <source>
        <dbReference type="Google" id="ProtNLM"/>
    </source>
</evidence>
<sequence>MLTLLLTLVVSVSSYGQLATKAQWGVARSTDSLNETRDGFLLGPGAGRYLKVLIDSNTANLVRKQPLLTTSSNVVSGTLTAGKIFLQGATAAETARNSILPLPGGGVEFGGNPRLSAAGIGAGGNLDVKPDGNLYFFSNGNSSRSLFLHNEGISVNRNTNTARAGFDIGSDVWVDGNLKLPTVDGRWFGFDGLSSGQTVRLRMGDPTGGLDVTSGAGMTVKAYHGIIVQNQAGGAGPALRVNGLSSGQNLFEFYDAASALRASLSQAGILSLGAGGGVRFADGSTQTTAAGTAAPISVTIAASETALLNAIAAATVPTVVSWTGVITQTQTIVINNKTELYLDCYGKGGLSRSNSPDQILVNGNNKNVGFRGIAFVNTNTTGTNGAQIRINEQGPEDGIFIEDNTFLNAGTNNNSIASNASGGAQDQFITSHKRFYIRRNTFGGSVGSGTGISRMAIELLNHSADGPGPIQYCEEFVIEDNKIYKPGTGSDDGFGISLSGLIRKSRIKGNTVIDAERYSIEIVLGANILVEDNTVIDIDNSSVGISISNGYKAENAIPAGANQNIIVNRNRINVKQRAILAYYVSNSIYTRNIFKSQQRNEFIGNENVFANNTIDVYNDWNALYFARSSRNKIVDNTATTYYHGNGIYTSSVIFFDAGSNDSYVRLNTLTRPTNSYNVHIEQASGTSNDTGAGFQSATNTLNTYAEKRPNTLGNDQIQVATYQDMINLGTVTVSTTVYVLADEKNNPGALSVYTLLPSGKRVRFAAIEDN</sequence>
<evidence type="ECO:0000313" key="2">
    <source>
        <dbReference type="Proteomes" id="UP000501128"/>
    </source>
</evidence>
<dbReference type="Gene3D" id="2.160.20.10">
    <property type="entry name" value="Single-stranded right-handed beta-helix, Pectin lyase-like"/>
    <property type="match status" value="1"/>
</dbReference>
<accession>A0A7L5DQQ5</accession>
<dbReference type="RefSeq" id="WP_169551527.1">
    <property type="nucleotide sequence ID" value="NZ_CP051677.1"/>
</dbReference>
<dbReference type="SUPFAM" id="SSF51126">
    <property type="entry name" value="Pectin lyase-like"/>
    <property type="match status" value="1"/>
</dbReference>
<keyword evidence="2" id="KW-1185">Reference proteome</keyword>
<dbReference type="InterPro" id="IPR006626">
    <property type="entry name" value="PbH1"/>
</dbReference>
<dbReference type="AlphaFoldDB" id="A0A7L5DQQ5"/>
<reference evidence="1 2" key="1">
    <citation type="submission" date="2020-04" db="EMBL/GenBank/DDBJ databases">
        <title>Genome sequencing of novel species.</title>
        <authorList>
            <person name="Heo J."/>
            <person name="Kim S.-J."/>
            <person name="Kim J.-S."/>
            <person name="Hong S.-B."/>
            <person name="Kwon S.-W."/>
        </authorList>
    </citation>
    <scope>NUCLEOTIDE SEQUENCE [LARGE SCALE GENOMIC DNA]</scope>
    <source>
        <strain evidence="1 2">CJU-R4</strain>
    </source>
</reference>
<dbReference type="SMART" id="SM00710">
    <property type="entry name" value="PbH1"/>
    <property type="match status" value="10"/>
</dbReference>
<dbReference type="EMBL" id="CP051677">
    <property type="protein sequence ID" value="QJD79563.1"/>
    <property type="molecule type" value="Genomic_DNA"/>
</dbReference>
<dbReference type="InterPro" id="IPR012334">
    <property type="entry name" value="Pectin_lyas_fold"/>
</dbReference>
<evidence type="ECO:0000313" key="1">
    <source>
        <dbReference type="EMBL" id="QJD79563.1"/>
    </source>
</evidence>
<protein>
    <recommendedName>
        <fullName evidence="3">Right handed beta helix domain-containing protein</fullName>
    </recommendedName>
</protein>
<name>A0A7L5DQQ5_9BACT</name>
<dbReference type="Proteomes" id="UP000501128">
    <property type="component" value="Chromosome"/>
</dbReference>
<gene>
    <name evidence="1" type="ORF">HH216_14930</name>
</gene>
<dbReference type="KEGG" id="srho:HH216_14930"/>
<proteinExistence type="predicted"/>
<organism evidence="1 2">
    <name type="scientific">Spirosoma rhododendri</name>
    <dbReference type="NCBI Taxonomy" id="2728024"/>
    <lineage>
        <taxon>Bacteria</taxon>
        <taxon>Pseudomonadati</taxon>
        <taxon>Bacteroidota</taxon>
        <taxon>Cytophagia</taxon>
        <taxon>Cytophagales</taxon>
        <taxon>Cytophagaceae</taxon>
        <taxon>Spirosoma</taxon>
    </lineage>
</organism>
<dbReference type="InterPro" id="IPR011050">
    <property type="entry name" value="Pectin_lyase_fold/virulence"/>
</dbReference>